<sequence length="170" mass="18108">MHRTSSPLRFSISPTSSSAATVQHGGLYKSTYMLRVKHCACLGCSPLPHHEGHLRDVYLVPGSLPAAAASFRASSATTAAWMHSPSRAGARHWPRLLPARQPMEGTEGSADPTRKKTVANTGAQRGTRAAVTFPPLAMLGIPGVTSCPDICLAQNKSPSTTSQCIRRQHI</sequence>
<evidence type="ECO:0000256" key="1">
    <source>
        <dbReference type="SAM" id="MobiDB-lite"/>
    </source>
</evidence>
<reference evidence="2 3" key="1">
    <citation type="journal article" date="2022" name="bioRxiv">
        <title>Sequencing and chromosome-scale assembly of the giantPleurodeles waltlgenome.</title>
        <authorList>
            <person name="Brown T."/>
            <person name="Elewa A."/>
            <person name="Iarovenko S."/>
            <person name="Subramanian E."/>
            <person name="Araus A.J."/>
            <person name="Petzold A."/>
            <person name="Susuki M."/>
            <person name="Suzuki K.-i.T."/>
            <person name="Hayashi T."/>
            <person name="Toyoda A."/>
            <person name="Oliveira C."/>
            <person name="Osipova E."/>
            <person name="Leigh N.D."/>
            <person name="Simon A."/>
            <person name="Yun M.H."/>
        </authorList>
    </citation>
    <scope>NUCLEOTIDE SEQUENCE [LARGE SCALE GENOMIC DNA]</scope>
    <source>
        <strain evidence="2">20211129_DDA</strain>
        <tissue evidence="2">Liver</tissue>
    </source>
</reference>
<name>A0AAV7KS94_PLEWA</name>
<dbReference type="AlphaFoldDB" id="A0AAV7KS94"/>
<keyword evidence="3" id="KW-1185">Reference proteome</keyword>
<dbReference type="EMBL" id="JANPWB010000022">
    <property type="protein sequence ID" value="KAJ1079728.1"/>
    <property type="molecule type" value="Genomic_DNA"/>
</dbReference>
<evidence type="ECO:0000313" key="3">
    <source>
        <dbReference type="Proteomes" id="UP001066276"/>
    </source>
</evidence>
<feature type="region of interest" description="Disordered" evidence="1">
    <location>
        <begin position="101"/>
        <end position="126"/>
    </location>
</feature>
<evidence type="ECO:0000313" key="2">
    <source>
        <dbReference type="EMBL" id="KAJ1079728.1"/>
    </source>
</evidence>
<organism evidence="2 3">
    <name type="scientific">Pleurodeles waltl</name>
    <name type="common">Iberian ribbed newt</name>
    <dbReference type="NCBI Taxonomy" id="8319"/>
    <lineage>
        <taxon>Eukaryota</taxon>
        <taxon>Metazoa</taxon>
        <taxon>Chordata</taxon>
        <taxon>Craniata</taxon>
        <taxon>Vertebrata</taxon>
        <taxon>Euteleostomi</taxon>
        <taxon>Amphibia</taxon>
        <taxon>Batrachia</taxon>
        <taxon>Caudata</taxon>
        <taxon>Salamandroidea</taxon>
        <taxon>Salamandridae</taxon>
        <taxon>Pleurodelinae</taxon>
        <taxon>Pleurodeles</taxon>
    </lineage>
</organism>
<accession>A0AAV7KS94</accession>
<proteinExistence type="predicted"/>
<dbReference type="Proteomes" id="UP001066276">
    <property type="component" value="Unassembled WGS sequence"/>
</dbReference>
<protein>
    <submittedName>
        <fullName evidence="2">Uncharacterized protein</fullName>
    </submittedName>
</protein>
<gene>
    <name evidence="2" type="ORF">NDU88_000037</name>
</gene>
<comment type="caution">
    <text evidence="2">The sequence shown here is derived from an EMBL/GenBank/DDBJ whole genome shotgun (WGS) entry which is preliminary data.</text>
</comment>